<dbReference type="EMBL" id="DVAD01000009">
    <property type="protein sequence ID" value="HIJ99528.1"/>
    <property type="molecule type" value="Genomic_DNA"/>
</dbReference>
<comment type="caution">
    <text evidence="2">The sequence shown here is derived from an EMBL/GenBank/DDBJ whole genome shotgun (WGS) entry which is preliminary data.</text>
</comment>
<proteinExistence type="predicted"/>
<evidence type="ECO:0000256" key="1">
    <source>
        <dbReference type="SAM" id="Phobius"/>
    </source>
</evidence>
<keyword evidence="1" id="KW-0812">Transmembrane</keyword>
<organism evidence="2 3">
    <name type="scientific">Candidatus Undinarchaeum marinum</name>
    <dbReference type="NCBI Taxonomy" id="2756141"/>
    <lineage>
        <taxon>Archaea</taxon>
        <taxon>Candidatus Undinarchaeota</taxon>
        <taxon>Candidatus Undinarchaeia</taxon>
        <taxon>Candidatus Undinarchaeales</taxon>
        <taxon>Candidatus Undinarchaeaceae</taxon>
        <taxon>Candidatus Undinarchaeum</taxon>
    </lineage>
</organism>
<evidence type="ECO:0000313" key="3">
    <source>
        <dbReference type="Proteomes" id="UP000604391"/>
    </source>
</evidence>
<evidence type="ECO:0000313" key="2">
    <source>
        <dbReference type="EMBL" id="HIJ99528.1"/>
    </source>
</evidence>
<protein>
    <submittedName>
        <fullName evidence="2">DUF3096 domain-containing protein</fullName>
    </submittedName>
</protein>
<dbReference type="Pfam" id="PF11295">
    <property type="entry name" value="DUF3096"/>
    <property type="match status" value="1"/>
</dbReference>
<keyword evidence="1" id="KW-0472">Membrane</keyword>
<sequence>MIFFGVLIFLYPNSLNFLVASYLILVGTVKLITKIKGA</sequence>
<name>A0A832XFV3_9ARCH</name>
<accession>A0A832XFV3</accession>
<dbReference type="AlphaFoldDB" id="A0A832XFV3"/>
<keyword evidence="3" id="KW-1185">Reference proteome</keyword>
<gene>
    <name evidence="2" type="ORF">H1011_01730</name>
</gene>
<feature type="transmembrane region" description="Helical" evidence="1">
    <location>
        <begin position="15"/>
        <end position="33"/>
    </location>
</feature>
<dbReference type="Proteomes" id="UP000604391">
    <property type="component" value="Unassembled WGS sequence"/>
</dbReference>
<dbReference type="InterPro" id="IPR021446">
    <property type="entry name" value="DUF3096"/>
</dbReference>
<reference evidence="2 3" key="1">
    <citation type="journal article" name="Nat. Commun.">
        <title>Undinarchaeota illuminate DPANN phylogeny and the impact of gene transfer on archaeal evolution.</title>
        <authorList>
            <person name="Dombrowski N."/>
            <person name="Williams T.A."/>
            <person name="Sun J."/>
            <person name="Woodcroft B.J."/>
            <person name="Lee J.H."/>
            <person name="Minh B.Q."/>
            <person name="Rinke C."/>
            <person name="Spang A."/>
        </authorList>
    </citation>
    <scope>NUCLEOTIDE SEQUENCE [LARGE SCALE GENOMIC DNA]</scope>
    <source>
        <strain evidence="2">MAG_bin17</strain>
    </source>
</reference>
<keyword evidence="1" id="KW-1133">Transmembrane helix</keyword>